<proteinExistence type="predicted"/>
<dbReference type="HOGENOM" id="CLU_2514241_0_0_1"/>
<dbReference type="Proteomes" id="UP000009169">
    <property type="component" value="Unassembled WGS sequence"/>
</dbReference>
<evidence type="ECO:0000313" key="1">
    <source>
        <dbReference type="EMBL" id="EGE08010.1"/>
    </source>
</evidence>
<protein>
    <submittedName>
        <fullName evidence="1">Uncharacterized protein</fullName>
    </submittedName>
</protein>
<reference evidence="2" key="1">
    <citation type="journal article" date="2012" name="MBio">
        <title>Comparative genome analysis of Trichophyton rubrum and related dermatophytes reveals candidate genes involved in infection.</title>
        <authorList>
            <person name="Martinez D.A."/>
            <person name="Oliver B.G."/>
            <person name="Graeser Y."/>
            <person name="Goldberg J.M."/>
            <person name="Li W."/>
            <person name="Martinez-Rossi N.M."/>
            <person name="Monod M."/>
            <person name="Shelest E."/>
            <person name="Barton R.C."/>
            <person name="Birch E."/>
            <person name="Brakhage A.A."/>
            <person name="Chen Z."/>
            <person name="Gurr S.J."/>
            <person name="Heiman D."/>
            <person name="Heitman J."/>
            <person name="Kosti I."/>
            <person name="Rossi A."/>
            <person name="Saif S."/>
            <person name="Samalova M."/>
            <person name="Saunders C.W."/>
            <person name="Shea T."/>
            <person name="Summerbell R.C."/>
            <person name="Xu J."/>
            <person name="Young S."/>
            <person name="Zeng Q."/>
            <person name="Birren B.W."/>
            <person name="Cuomo C.A."/>
            <person name="White T.C."/>
        </authorList>
    </citation>
    <scope>NUCLEOTIDE SEQUENCE [LARGE SCALE GENOMIC DNA]</scope>
    <source>
        <strain evidence="2">ATCC MYA-4606 / CBS 127.97</strain>
    </source>
</reference>
<dbReference type="VEuPathDB" id="FungiDB:TEQG_06997"/>
<sequence>MATDRVDLNKSAALRAPGESRLVNSLLEEVEDKLRGCDSNEPRAAETIIRNSRDTSLEPINTIRKLPKKFKVYSIKECEDFLAGY</sequence>
<gene>
    <name evidence="1" type="ORF">TEQG_06997</name>
</gene>
<evidence type="ECO:0000313" key="2">
    <source>
        <dbReference type="Proteomes" id="UP000009169"/>
    </source>
</evidence>
<accession>F2Q1J2</accession>
<dbReference type="EMBL" id="DS995770">
    <property type="protein sequence ID" value="EGE08010.1"/>
    <property type="molecule type" value="Genomic_DNA"/>
</dbReference>
<name>F2Q1J2_TRIEC</name>
<organism evidence="1 2">
    <name type="scientific">Trichophyton equinum (strain ATCC MYA-4606 / CBS 127.97)</name>
    <name type="common">Horse ringworm fungus</name>
    <dbReference type="NCBI Taxonomy" id="559882"/>
    <lineage>
        <taxon>Eukaryota</taxon>
        <taxon>Fungi</taxon>
        <taxon>Dikarya</taxon>
        <taxon>Ascomycota</taxon>
        <taxon>Pezizomycotina</taxon>
        <taxon>Eurotiomycetes</taxon>
        <taxon>Eurotiomycetidae</taxon>
        <taxon>Onygenales</taxon>
        <taxon>Arthrodermataceae</taxon>
        <taxon>Trichophyton</taxon>
    </lineage>
</organism>
<keyword evidence="2" id="KW-1185">Reference proteome</keyword>
<dbReference type="AlphaFoldDB" id="F2Q1J2"/>